<dbReference type="Proteomes" id="UP001060215">
    <property type="component" value="Chromosome 7"/>
</dbReference>
<keyword evidence="1" id="KW-0238">DNA-binding</keyword>
<evidence type="ECO:0000313" key="2">
    <source>
        <dbReference type="Proteomes" id="UP001060215"/>
    </source>
</evidence>
<accession>A0ACC0H4J1</accession>
<reference evidence="1 2" key="1">
    <citation type="journal article" date="2022" name="Plant J.">
        <title>Chromosome-level genome of Camellia lanceoleosa provides a valuable resource for understanding genome evolution and self-incompatibility.</title>
        <authorList>
            <person name="Gong W."/>
            <person name="Xiao S."/>
            <person name="Wang L."/>
            <person name="Liao Z."/>
            <person name="Chang Y."/>
            <person name="Mo W."/>
            <person name="Hu G."/>
            <person name="Li W."/>
            <person name="Zhao G."/>
            <person name="Zhu H."/>
            <person name="Hu X."/>
            <person name="Ji K."/>
            <person name="Xiang X."/>
            <person name="Song Q."/>
            <person name="Yuan D."/>
            <person name="Jin S."/>
            <person name="Zhang L."/>
        </authorList>
    </citation>
    <scope>NUCLEOTIDE SEQUENCE [LARGE SCALE GENOMIC DNA]</scope>
    <source>
        <strain evidence="1">SQ_2022a</strain>
    </source>
</reference>
<keyword evidence="1" id="KW-0371">Homeobox</keyword>
<name>A0ACC0H4J1_9ERIC</name>
<protein>
    <submittedName>
        <fullName evidence="1">Homeobox-leucine zipper protein REVOLUTA</fullName>
    </submittedName>
</protein>
<sequence length="117" mass="13223">MKTLLCAFENAEHVSFIKEVAATQQPEHLPHRLKMLQVENLVERMVKWLKVGGFIFFRESYFHQFGDCSGASPNAAVAAQFVRAEMLPSSYFIRACKGGGSIIHKVDMLVWISYQAS</sequence>
<proteinExistence type="predicted"/>
<gene>
    <name evidence="1" type="ORF">LOK49_LG07G02790</name>
</gene>
<keyword evidence="2" id="KW-1185">Reference proteome</keyword>
<dbReference type="EMBL" id="CM045764">
    <property type="protein sequence ID" value="KAI8007823.1"/>
    <property type="molecule type" value="Genomic_DNA"/>
</dbReference>
<evidence type="ECO:0000313" key="1">
    <source>
        <dbReference type="EMBL" id="KAI8007823.1"/>
    </source>
</evidence>
<comment type="caution">
    <text evidence="1">The sequence shown here is derived from an EMBL/GenBank/DDBJ whole genome shotgun (WGS) entry which is preliminary data.</text>
</comment>
<organism evidence="1 2">
    <name type="scientific">Camellia lanceoleosa</name>
    <dbReference type="NCBI Taxonomy" id="1840588"/>
    <lineage>
        <taxon>Eukaryota</taxon>
        <taxon>Viridiplantae</taxon>
        <taxon>Streptophyta</taxon>
        <taxon>Embryophyta</taxon>
        <taxon>Tracheophyta</taxon>
        <taxon>Spermatophyta</taxon>
        <taxon>Magnoliopsida</taxon>
        <taxon>eudicotyledons</taxon>
        <taxon>Gunneridae</taxon>
        <taxon>Pentapetalae</taxon>
        <taxon>asterids</taxon>
        <taxon>Ericales</taxon>
        <taxon>Theaceae</taxon>
        <taxon>Camellia</taxon>
    </lineage>
</organism>